<evidence type="ECO:0000256" key="1">
    <source>
        <dbReference type="ARBA" id="ARBA00004651"/>
    </source>
</evidence>
<dbReference type="Proteomes" id="UP000325516">
    <property type="component" value="Chromosome"/>
</dbReference>
<reference evidence="9" key="1">
    <citation type="submission" date="2019-09" db="EMBL/GenBank/DDBJ databases">
        <title>Mumia zhuanghuii sp. nov. isolated from the intestinal contents of plateau pika (Ochotona curzoniae) in the Qinghai-Tibet plateau of China.</title>
        <authorList>
            <person name="Tian Z."/>
        </authorList>
    </citation>
    <scope>NUCLEOTIDE SEQUENCE [LARGE SCALE GENOMIC DNA]</scope>
    <source>
        <strain evidence="9">L-031</strain>
    </source>
</reference>
<dbReference type="AlphaFoldDB" id="A0A5J6L0X2"/>
<feature type="domain" description="Cardiolipin synthase N-terminal" evidence="7">
    <location>
        <begin position="10"/>
        <end position="55"/>
    </location>
</feature>
<gene>
    <name evidence="8" type="ORF">F6J85_02845</name>
</gene>
<evidence type="ECO:0000313" key="9">
    <source>
        <dbReference type="Proteomes" id="UP000325516"/>
    </source>
</evidence>
<dbReference type="InterPro" id="IPR027379">
    <property type="entry name" value="CLS_N"/>
</dbReference>
<dbReference type="GO" id="GO:0005886">
    <property type="term" value="C:plasma membrane"/>
    <property type="evidence" value="ECO:0007669"/>
    <property type="project" value="UniProtKB-SubCell"/>
</dbReference>
<evidence type="ECO:0000313" key="8">
    <source>
        <dbReference type="EMBL" id="QEW02138.1"/>
    </source>
</evidence>
<protein>
    <submittedName>
        <fullName evidence="8">PLDc_N domain-containing protein</fullName>
    </submittedName>
</protein>
<accession>A0A5J6L0X2</accession>
<evidence type="ECO:0000259" key="7">
    <source>
        <dbReference type="Pfam" id="PF13396"/>
    </source>
</evidence>
<dbReference type="KEGG" id="mlz:F6J85_02845"/>
<evidence type="ECO:0000256" key="6">
    <source>
        <dbReference type="SAM" id="Phobius"/>
    </source>
</evidence>
<evidence type="ECO:0000256" key="3">
    <source>
        <dbReference type="ARBA" id="ARBA00022692"/>
    </source>
</evidence>
<keyword evidence="3 6" id="KW-0812">Transmembrane</keyword>
<proteinExistence type="predicted"/>
<feature type="transmembrane region" description="Helical" evidence="6">
    <location>
        <begin position="33"/>
        <end position="53"/>
    </location>
</feature>
<comment type="subcellular location">
    <subcellularLocation>
        <location evidence="1">Cell membrane</location>
        <topology evidence="1">Multi-pass membrane protein</topology>
    </subcellularLocation>
</comment>
<evidence type="ECO:0000256" key="4">
    <source>
        <dbReference type="ARBA" id="ARBA00022989"/>
    </source>
</evidence>
<keyword evidence="4 6" id="KW-1133">Transmembrane helix</keyword>
<dbReference type="EMBL" id="CP044232">
    <property type="protein sequence ID" value="QEW02138.1"/>
    <property type="molecule type" value="Genomic_DNA"/>
</dbReference>
<sequence length="128" mass="14308">MLVMPLLLFALLVIALIDVITRRDDQVNHLPKFGWVLLIVLLPVIGSILWFTIGREWGSRREPMSFGDPRRWATDAAAQPSAPPVPHSTEAQLAALEREIEIAALEEEIRRRKASTQPLDDAPGGHRS</sequence>
<organism evidence="8 9">
    <name type="scientific">Microbacterium lushaniae</name>
    <dbReference type="NCBI Taxonomy" id="2614639"/>
    <lineage>
        <taxon>Bacteria</taxon>
        <taxon>Bacillati</taxon>
        <taxon>Actinomycetota</taxon>
        <taxon>Actinomycetes</taxon>
        <taxon>Micrococcales</taxon>
        <taxon>Microbacteriaceae</taxon>
        <taxon>Microbacterium</taxon>
    </lineage>
</organism>
<keyword evidence="5 6" id="KW-0472">Membrane</keyword>
<evidence type="ECO:0000256" key="5">
    <source>
        <dbReference type="ARBA" id="ARBA00023136"/>
    </source>
</evidence>
<keyword evidence="2" id="KW-1003">Cell membrane</keyword>
<keyword evidence="9" id="KW-1185">Reference proteome</keyword>
<evidence type="ECO:0000256" key="2">
    <source>
        <dbReference type="ARBA" id="ARBA00022475"/>
    </source>
</evidence>
<dbReference type="Pfam" id="PF13396">
    <property type="entry name" value="PLDc_N"/>
    <property type="match status" value="1"/>
</dbReference>
<name>A0A5J6L0X2_9MICO</name>